<dbReference type="InterPro" id="IPR036964">
    <property type="entry name" value="RASGEF_cat_dom_sf"/>
</dbReference>
<dbReference type="GO" id="GO:0046982">
    <property type="term" value="F:protein heterodimerization activity"/>
    <property type="evidence" value="ECO:0007669"/>
    <property type="project" value="InterPro"/>
</dbReference>
<dbReference type="Gene3D" id="1.10.20.10">
    <property type="entry name" value="Histone, subunit A"/>
    <property type="match status" value="1"/>
</dbReference>
<dbReference type="CDD" id="cd22915">
    <property type="entry name" value="HFD_SOS1_rpt2"/>
    <property type="match status" value="1"/>
</dbReference>
<dbReference type="PROSITE" id="PS50212">
    <property type="entry name" value="RASGEF_NTER"/>
    <property type="match status" value="1"/>
</dbReference>
<dbReference type="InterPro" id="IPR035899">
    <property type="entry name" value="DBL_dom_sf"/>
</dbReference>
<dbReference type="CDD" id="cd22914">
    <property type="entry name" value="HFD_SOS1_rpt1"/>
    <property type="match status" value="1"/>
</dbReference>
<dbReference type="SMART" id="SM00229">
    <property type="entry name" value="RasGEFN"/>
    <property type="match status" value="1"/>
</dbReference>
<dbReference type="Gene3D" id="1.20.900.10">
    <property type="entry name" value="Dbl homology (DH) domain"/>
    <property type="match status" value="2"/>
</dbReference>
<dbReference type="GO" id="GO:0005085">
    <property type="term" value="F:guanyl-nucleotide exchange factor activity"/>
    <property type="evidence" value="ECO:0007669"/>
    <property type="project" value="UniProtKB-KW"/>
</dbReference>
<dbReference type="InterPro" id="IPR019804">
    <property type="entry name" value="Ras_G-nucl-exch_fac_CS"/>
</dbReference>
<evidence type="ECO:0000259" key="6">
    <source>
        <dbReference type="PROSITE" id="PS50212"/>
    </source>
</evidence>
<dbReference type="InterPro" id="IPR000651">
    <property type="entry name" value="Ras-like_Gua-exchang_fac_N"/>
</dbReference>
<gene>
    <name evidence="7" type="primary">SOS2</name>
</gene>
<dbReference type="CDD" id="cd00155">
    <property type="entry name" value="RasGEF"/>
    <property type="match status" value="1"/>
</dbReference>
<dbReference type="SUPFAM" id="SSF47113">
    <property type="entry name" value="Histone-fold"/>
    <property type="match status" value="1"/>
</dbReference>
<evidence type="ECO:0000313" key="8">
    <source>
        <dbReference type="Proteomes" id="UP000694402"/>
    </source>
</evidence>
<dbReference type="Gene3D" id="1.20.870.10">
    <property type="entry name" value="Son of sevenless (SoS) protein Chain: S domain 1"/>
    <property type="match status" value="2"/>
</dbReference>
<evidence type="ECO:0000313" key="7">
    <source>
        <dbReference type="Ensembl" id="ENSOTSP00005003943.2"/>
    </source>
</evidence>
<dbReference type="PROSITE" id="PS50010">
    <property type="entry name" value="DH_2"/>
    <property type="match status" value="2"/>
</dbReference>
<dbReference type="CDD" id="cd06224">
    <property type="entry name" value="REM"/>
    <property type="match status" value="1"/>
</dbReference>
<dbReference type="SMART" id="SM00233">
    <property type="entry name" value="PH"/>
    <property type="match status" value="1"/>
</dbReference>
<feature type="domain" description="N-terminal Ras-GEF" evidence="6">
    <location>
        <begin position="559"/>
        <end position="703"/>
    </location>
</feature>
<organism evidence="7 8">
    <name type="scientific">Oncorhynchus tshawytscha</name>
    <name type="common">Chinook salmon</name>
    <name type="synonym">Salmo tshawytscha</name>
    <dbReference type="NCBI Taxonomy" id="74940"/>
    <lineage>
        <taxon>Eukaryota</taxon>
        <taxon>Metazoa</taxon>
        <taxon>Chordata</taxon>
        <taxon>Craniata</taxon>
        <taxon>Vertebrata</taxon>
        <taxon>Euteleostomi</taxon>
        <taxon>Actinopterygii</taxon>
        <taxon>Neopterygii</taxon>
        <taxon>Teleostei</taxon>
        <taxon>Protacanthopterygii</taxon>
        <taxon>Salmoniformes</taxon>
        <taxon>Salmonidae</taxon>
        <taxon>Salmoninae</taxon>
        <taxon>Oncorhynchus</taxon>
    </lineage>
</organism>
<accession>A0A8C8BY30</accession>
<feature type="domain" description="PH" evidence="3">
    <location>
        <begin position="405"/>
        <end position="508"/>
    </location>
</feature>
<evidence type="ECO:0000256" key="2">
    <source>
        <dbReference type="PROSITE-ProRule" id="PRU00168"/>
    </source>
</evidence>
<dbReference type="PANTHER" id="PTHR23113:SF150">
    <property type="entry name" value="SON OF SEVENLESS HOMOLOG 2"/>
    <property type="match status" value="1"/>
</dbReference>
<dbReference type="Pfam" id="PF00621">
    <property type="entry name" value="RhoGEF"/>
    <property type="match status" value="1"/>
</dbReference>
<dbReference type="Ensembl" id="ENSOTST00005004375.2">
    <property type="protein sequence ID" value="ENSOTSP00005003943.2"/>
    <property type="gene ID" value="ENSOTSG00005002228.2"/>
</dbReference>
<dbReference type="PROSITE" id="PS00720">
    <property type="entry name" value="RASGEF"/>
    <property type="match status" value="1"/>
</dbReference>
<dbReference type="AlphaFoldDB" id="A0A8C8BY30"/>
<evidence type="ECO:0008006" key="9">
    <source>
        <dbReference type="Google" id="ProtNLM"/>
    </source>
</evidence>
<feature type="domain" description="DH" evidence="5">
    <location>
        <begin position="301"/>
        <end position="352"/>
    </location>
</feature>
<dbReference type="InterPro" id="IPR009072">
    <property type="entry name" value="Histone-fold"/>
</dbReference>
<evidence type="ECO:0000259" key="5">
    <source>
        <dbReference type="PROSITE" id="PS50010"/>
    </source>
</evidence>
<proteinExistence type="predicted"/>
<dbReference type="InterPro" id="IPR008937">
    <property type="entry name" value="Ras-like_GEF"/>
</dbReference>
<dbReference type="InterPro" id="IPR055251">
    <property type="entry name" value="SOS1_NGEF_PH"/>
</dbReference>
<dbReference type="InterPro" id="IPR011993">
    <property type="entry name" value="PH-like_dom_sf"/>
</dbReference>
<dbReference type="PROSITE" id="PS50009">
    <property type="entry name" value="RASGEF_CAT"/>
    <property type="match status" value="1"/>
</dbReference>
<dbReference type="SUPFAM" id="SSF48065">
    <property type="entry name" value="DBL homology domain (DH-domain)"/>
    <property type="match status" value="1"/>
</dbReference>
<dbReference type="Pfam" id="PF00617">
    <property type="entry name" value="RasGEF"/>
    <property type="match status" value="1"/>
</dbReference>
<evidence type="ECO:0000259" key="3">
    <source>
        <dbReference type="PROSITE" id="PS50003"/>
    </source>
</evidence>
<name>A0A8C8BY30_ONCTS</name>
<evidence type="ECO:0000259" key="4">
    <source>
        <dbReference type="PROSITE" id="PS50009"/>
    </source>
</evidence>
<dbReference type="InterPro" id="IPR000219">
    <property type="entry name" value="DH_dom"/>
</dbReference>
<feature type="domain" description="Ras-GEF" evidence="4">
    <location>
        <begin position="702"/>
        <end position="937"/>
    </location>
</feature>
<dbReference type="SMART" id="SM00325">
    <property type="entry name" value="RhoGEF"/>
    <property type="match status" value="1"/>
</dbReference>
<dbReference type="PANTHER" id="PTHR23113">
    <property type="entry name" value="GUANINE NUCLEOTIDE EXCHANGE FACTOR"/>
    <property type="match status" value="1"/>
</dbReference>
<dbReference type="FunFam" id="2.30.29.30:FF:000068">
    <property type="entry name" value="Son of sevenless homolog 1 (Drosophila)"/>
    <property type="match status" value="1"/>
</dbReference>
<evidence type="ECO:0000256" key="1">
    <source>
        <dbReference type="ARBA" id="ARBA00022658"/>
    </source>
</evidence>
<dbReference type="Pfam" id="PF22697">
    <property type="entry name" value="SOS1_NGEF_PH"/>
    <property type="match status" value="1"/>
</dbReference>
<reference evidence="7" key="1">
    <citation type="submission" date="2025-08" db="UniProtKB">
        <authorList>
            <consortium name="Ensembl"/>
        </authorList>
    </citation>
    <scope>IDENTIFICATION</scope>
</reference>
<dbReference type="CDD" id="cd00160">
    <property type="entry name" value="RhoGEF"/>
    <property type="match status" value="1"/>
</dbReference>
<protein>
    <recommendedName>
        <fullName evidence="9">Son of sevenless homolog 2 (Drosophila)</fullName>
    </recommendedName>
</protein>
<reference evidence="7" key="2">
    <citation type="submission" date="2025-09" db="UniProtKB">
        <authorList>
            <consortium name="Ensembl"/>
        </authorList>
    </citation>
    <scope>IDENTIFICATION</scope>
</reference>
<keyword evidence="1 2" id="KW-0344">Guanine-nucleotide releasing factor</keyword>
<dbReference type="SUPFAM" id="SSF50729">
    <property type="entry name" value="PH domain-like"/>
    <property type="match status" value="1"/>
</dbReference>
<dbReference type="InterPro" id="IPR023578">
    <property type="entry name" value="Ras_GEF_dom_sf"/>
</dbReference>
<dbReference type="Gene3D" id="2.30.29.30">
    <property type="entry name" value="Pleckstrin-homology domain (PH domain)/Phosphotyrosine-binding domain (PTB)"/>
    <property type="match status" value="1"/>
</dbReference>
<dbReference type="FunFam" id="1.10.20.10:FF:000029">
    <property type="entry name" value="son of sevenless homolog 1 isoform X1"/>
    <property type="match status" value="1"/>
</dbReference>
<dbReference type="GeneTree" id="ENSGT00940000158324"/>
<dbReference type="SMART" id="SM00147">
    <property type="entry name" value="RasGEF"/>
    <property type="match status" value="1"/>
</dbReference>
<dbReference type="Gene3D" id="1.10.840.10">
    <property type="entry name" value="Ras guanine-nucleotide exchange factors catalytic domain"/>
    <property type="match status" value="2"/>
</dbReference>
<dbReference type="Proteomes" id="UP000694402">
    <property type="component" value="Unassembled WGS sequence"/>
</dbReference>
<feature type="domain" description="DH" evidence="5">
    <location>
        <begin position="199"/>
        <end position="300"/>
    </location>
</feature>
<dbReference type="GO" id="GO:0005886">
    <property type="term" value="C:plasma membrane"/>
    <property type="evidence" value="ECO:0007669"/>
    <property type="project" value="TreeGrafter"/>
</dbReference>
<dbReference type="SUPFAM" id="SSF48366">
    <property type="entry name" value="Ras GEF"/>
    <property type="match status" value="1"/>
</dbReference>
<dbReference type="InterPro" id="IPR001895">
    <property type="entry name" value="RASGEF_cat_dom"/>
</dbReference>
<keyword evidence="8" id="KW-1185">Reference proteome</keyword>
<sequence length="1082" mass="124850">PQAEQLTLEQQHGQVDWGQQGVIRPGSPEVQLQVHPTLSAKEGALEHIEELILQLLNMLCVAQPRSVQDVEERVQKTFPHPIDKWAIADAQSAIEKRKRRNPLLLPVDKIHPLLKEVLGYKIDYHVCLYIVAVLEYISADILKLAGNYVGNIRHYEISQQDIKVSMCADKVLMDMFDQDEDIGLVSQCTEEPSSSGELTYDDLVRLEIAEERQYLRELDLIIKVFRHHFLFNNKIFTPQDVEVIFSNISDIHELTVKLLGLIEDAVEMTADTSPHPLVGSCFEDLAESIAEGFKEAVQYVLPQLMMVPVYHCLHYFELLQQLQEHSEEQDDREGLKQAITALLNLQCSVERIYTKHLPRRKPGEPMYRLYSRQVRSKQLAIKRMNEIQKSIDGWEGKDIGQCCSEFILEGALLRAGAKHERHNFLFDGLMISCKANQSSRLPGSGSGAEFRLKEKFVLRKVRIVDREDSAEFKHAFELVGKDENCVVFCARSAEDKGAWMAALVTLQYRSTLDRMLDTVLQHEEQAQPLRLPSPELYRFAVHDSEENIVFEDSVQSKTGIPIIKAGTVVKLIERLTYHMYADPNFVRTFLTTYRSFCKPQELLRLLIDRIEIPEPEPTEADKQALWNGDQPMAAELQRFRREYVQPVQLRVLNVFRQWVEHHFYDFENDPELRGKLEEYIRKSMRKWVESINKIIKRKMQTQSNGVSHNITFESPPPPIEWHISRLGQTDTFDLMTLHPIEIARQLTLLESELYRCIVEAENLDERVAVLTRVIEILQVFQELNNFNGVLEVVSAINSVPVYRLDHTFEAVPERKKRILEEAVELSQDHFKKYLAKLKSINPPCVPFFGIYLTNILKTEEGNPDFLKRHGKELINFSKRRKVAEITGEIQQYQNQPYCLKVQQDIKRFFENLNPMGSLGEKEFSDYLFNKSQEIEPRNCKQPPRFPRKTLYPLKSPGIRPVRTSTSGTLKGHPVPLEREPPHKITFRSIAETEHETSSIASVPTSPSTPTPPQSACSDLSSVFMEPDLYSCYCYRCTMRCVCLCLGFRKQSFFSWTNKNTAFLWSMLVDWVLVSGRLGSGVW</sequence>
<dbReference type="Pfam" id="PF00618">
    <property type="entry name" value="RasGEF_N"/>
    <property type="match status" value="1"/>
</dbReference>
<dbReference type="GO" id="GO:0007265">
    <property type="term" value="P:Ras protein signal transduction"/>
    <property type="evidence" value="ECO:0007669"/>
    <property type="project" value="TreeGrafter"/>
</dbReference>
<dbReference type="PROSITE" id="PS50003">
    <property type="entry name" value="PH_DOMAIN"/>
    <property type="match status" value="1"/>
</dbReference>
<dbReference type="InterPro" id="IPR001849">
    <property type="entry name" value="PH_domain"/>
</dbReference>
<dbReference type="Gene3D" id="6.10.250.3060">
    <property type="match status" value="1"/>
</dbReference>